<name>W4UMJ8_9BACE</name>
<evidence type="ECO:0000313" key="1">
    <source>
        <dbReference type="EMBL" id="GAE82042.1"/>
    </source>
</evidence>
<evidence type="ECO:0000313" key="2">
    <source>
        <dbReference type="Proteomes" id="UP000019131"/>
    </source>
</evidence>
<comment type="caution">
    <text evidence="1">The sequence shown here is derived from an EMBL/GenBank/DDBJ whole genome shotgun (WGS) entry which is preliminary data.</text>
</comment>
<dbReference type="EMBL" id="BAIV01000001">
    <property type="protein sequence ID" value="GAE82042.1"/>
    <property type="molecule type" value="Genomic_DNA"/>
</dbReference>
<dbReference type="STRING" id="1445607.JCM10512_216"/>
<gene>
    <name evidence="1" type="ORF">JCM10512_216</name>
</gene>
<dbReference type="Proteomes" id="UP000019131">
    <property type="component" value="Unassembled WGS sequence"/>
</dbReference>
<reference evidence="1 2" key="1">
    <citation type="journal article" date="2014" name="Genome Announc.">
        <title>Draft Genome Sequence of Bacteroides reticulotermitis Strain JCM 10512T, Isolated from the Gut of a Termite.</title>
        <authorList>
            <person name="Yuki M."/>
            <person name="Oshima K."/>
            <person name="Suda W."/>
            <person name="Sakamoto M."/>
            <person name="Iida T."/>
            <person name="Hattori M."/>
            <person name="Ohkuma M."/>
        </authorList>
    </citation>
    <scope>NUCLEOTIDE SEQUENCE [LARGE SCALE GENOMIC DNA]</scope>
    <source>
        <strain evidence="1 2">JCM 10512</strain>
    </source>
</reference>
<dbReference type="PROSITE" id="PS51257">
    <property type="entry name" value="PROKAR_LIPOPROTEIN"/>
    <property type="match status" value="1"/>
</dbReference>
<accession>W4UMJ8</accession>
<protein>
    <submittedName>
        <fullName evidence="1">Uncharacterized protein</fullName>
    </submittedName>
</protein>
<organism evidence="1 2">
    <name type="scientific">Bacteroides reticulotermitis JCM 10512</name>
    <dbReference type="NCBI Taxonomy" id="1445607"/>
    <lineage>
        <taxon>Bacteria</taxon>
        <taxon>Pseudomonadati</taxon>
        <taxon>Bacteroidota</taxon>
        <taxon>Bacteroidia</taxon>
        <taxon>Bacteroidales</taxon>
        <taxon>Bacteroidaceae</taxon>
        <taxon>Bacteroides</taxon>
    </lineage>
</organism>
<sequence length="180" mass="20241">MNKIGLILLLAIVYGCSLSKQNVTIEIETIPVAVNDMLANASSFIGKIEIIPLETNDSSLTQIGKKVIYNREMDMYALYTRDQIVFTFTGDGRFIANSKNMQGQGPQEYNMALDIKFNPDLKGVDLLDPYGLIYTYSPSFNLISKKKVKSEFVLNKFMALSLHIMFSLILLCGQVKRFCS</sequence>
<keyword evidence="2" id="KW-1185">Reference proteome</keyword>
<dbReference type="RefSeq" id="WP_369346453.1">
    <property type="nucleotide sequence ID" value="NZ_BAIV01000001.1"/>
</dbReference>
<proteinExistence type="predicted"/>
<dbReference type="Pfam" id="PF17170">
    <property type="entry name" value="DUF5128"/>
    <property type="match status" value="1"/>
</dbReference>
<dbReference type="AlphaFoldDB" id="W4UMJ8"/>